<name>A0AA37Q867_9BACT</name>
<reference evidence="3" key="1">
    <citation type="submission" date="2022-08" db="EMBL/GenBank/DDBJ databases">
        <title>Draft genome sequencing of Roseisolibacter agri AW1220.</title>
        <authorList>
            <person name="Tobiishi Y."/>
            <person name="Tonouchi A."/>
        </authorList>
    </citation>
    <scope>NUCLEOTIDE SEQUENCE</scope>
    <source>
        <strain evidence="3">AW1220</strain>
    </source>
</reference>
<organism evidence="3 4">
    <name type="scientific">Roseisolibacter agri</name>
    <dbReference type="NCBI Taxonomy" id="2014610"/>
    <lineage>
        <taxon>Bacteria</taxon>
        <taxon>Pseudomonadati</taxon>
        <taxon>Gemmatimonadota</taxon>
        <taxon>Gemmatimonadia</taxon>
        <taxon>Gemmatimonadales</taxon>
        <taxon>Gemmatimonadaceae</taxon>
        <taxon>Roseisolibacter</taxon>
    </lineage>
</organism>
<proteinExistence type="predicted"/>
<protein>
    <submittedName>
        <fullName evidence="3">Uncharacterized protein</fullName>
    </submittedName>
</protein>
<keyword evidence="2" id="KW-0732">Signal</keyword>
<feature type="region of interest" description="Disordered" evidence="1">
    <location>
        <begin position="28"/>
        <end position="50"/>
    </location>
</feature>
<evidence type="ECO:0000313" key="3">
    <source>
        <dbReference type="EMBL" id="GLC28369.1"/>
    </source>
</evidence>
<evidence type="ECO:0000256" key="1">
    <source>
        <dbReference type="SAM" id="MobiDB-lite"/>
    </source>
</evidence>
<feature type="compositionally biased region" description="Polar residues" evidence="1">
    <location>
        <begin position="28"/>
        <end position="39"/>
    </location>
</feature>
<feature type="chain" id="PRO_5041388485" evidence="2">
    <location>
        <begin position="27"/>
        <end position="151"/>
    </location>
</feature>
<keyword evidence="4" id="KW-1185">Reference proteome</keyword>
<dbReference type="AlphaFoldDB" id="A0AA37Q867"/>
<comment type="caution">
    <text evidence="3">The sequence shown here is derived from an EMBL/GenBank/DDBJ whole genome shotgun (WGS) entry which is preliminary data.</text>
</comment>
<accession>A0AA37Q867</accession>
<sequence>MRAHRRPRAALASAVLAAALSLAACASTPSSRDASSTDFRLNRPRPGDVSMRTIQGEALSRDPARPLLDVLASYWPTQMRGDPRAVQLGGDQGMGAYVNGNYMGGWDFLRTVRSGELVRVQRLTQSEEFLRFGRTHPNGAVELTFRGSLRR</sequence>
<dbReference type="RefSeq" id="WP_284352765.1">
    <property type="nucleotide sequence ID" value="NZ_BRXS01000009.1"/>
</dbReference>
<evidence type="ECO:0000256" key="2">
    <source>
        <dbReference type="SAM" id="SignalP"/>
    </source>
</evidence>
<feature type="signal peptide" evidence="2">
    <location>
        <begin position="1"/>
        <end position="26"/>
    </location>
</feature>
<evidence type="ECO:0000313" key="4">
    <source>
        <dbReference type="Proteomes" id="UP001161325"/>
    </source>
</evidence>
<dbReference type="Proteomes" id="UP001161325">
    <property type="component" value="Unassembled WGS sequence"/>
</dbReference>
<dbReference type="EMBL" id="BRXS01000009">
    <property type="protein sequence ID" value="GLC28369.1"/>
    <property type="molecule type" value="Genomic_DNA"/>
</dbReference>
<dbReference type="PROSITE" id="PS51257">
    <property type="entry name" value="PROKAR_LIPOPROTEIN"/>
    <property type="match status" value="1"/>
</dbReference>
<gene>
    <name evidence="3" type="ORF">rosag_48820</name>
</gene>